<reference evidence="1 2" key="1">
    <citation type="journal article" date="2016" name="Proc. Natl. Acad. Sci. U.S.A.">
        <title>Comparative genomics of biotechnologically important yeasts.</title>
        <authorList>
            <person name="Riley R."/>
            <person name="Haridas S."/>
            <person name="Wolfe K.H."/>
            <person name="Lopes M.R."/>
            <person name="Hittinger C.T."/>
            <person name="Goeker M."/>
            <person name="Salamov A.A."/>
            <person name="Wisecaver J.H."/>
            <person name="Long T.M."/>
            <person name="Calvey C.H."/>
            <person name="Aerts A.L."/>
            <person name="Barry K.W."/>
            <person name="Choi C."/>
            <person name="Clum A."/>
            <person name="Coughlan A.Y."/>
            <person name="Deshpande S."/>
            <person name="Douglass A.P."/>
            <person name="Hanson S.J."/>
            <person name="Klenk H.-P."/>
            <person name="LaButti K.M."/>
            <person name="Lapidus A."/>
            <person name="Lindquist E.A."/>
            <person name="Lipzen A.M."/>
            <person name="Meier-Kolthoff J.P."/>
            <person name="Ohm R.A."/>
            <person name="Otillar R.P."/>
            <person name="Pangilinan J.L."/>
            <person name="Peng Y."/>
            <person name="Rokas A."/>
            <person name="Rosa C.A."/>
            <person name="Scheuner C."/>
            <person name="Sibirny A.A."/>
            <person name="Slot J.C."/>
            <person name="Stielow J.B."/>
            <person name="Sun H."/>
            <person name="Kurtzman C.P."/>
            <person name="Blackwell M."/>
            <person name="Grigoriev I.V."/>
            <person name="Jeffries T.W."/>
        </authorList>
    </citation>
    <scope>NUCLEOTIDE SEQUENCE [LARGE SCALE GENOMIC DNA]</scope>
    <source>
        <strain evidence="2">ATCC 58044 / CBS 1984 / NCYC 433 / NRRL Y-366-8</strain>
    </source>
</reference>
<dbReference type="RefSeq" id="XP_019037867.1">
    <property type="nucleotide sequence ID" value="XM_019183500.1"/>
</dbReference>
<keyword evidence="2" id="KW-1185">Reference proteome</keyword>
<dbReference type="EMBL" id="KV454211">
    <property type="protein sequence ID" value="ODQ58660.1"/>
    <property type="molecule type" value="Genomic_DNA"/>
</dbReference>
<evidence type="ECO:0000313" key="1">
    <source>
        <dbReference type="EMBL" id="ODQ58660.1"/>
    </source>
</evidence>
<proteinExistence type="predicted"/>
<protein>
    <recommendedName>
        <fullName evidence="3">N-acetyltransferase domain-containing protein</fullName>
    </recommendedName>
</protein>
<accession>A0A1E3P095</accession>
<sequence>MTGTQKHNLTLLKIPGHVFIESPNSHKIISFLTKVLNTGYNRVKVKFGVINSTRIKNETAFVNDLGIKSSGSFLWLVIANDKDFDPEVVLKDLQEGLYETKEAGIDLSFDELDQKQVLGTIGVKPKIDSKLSKGKGWEITGFTSFLKGVGKFMITGLEKLAIEQDLNFLFATVIQEHELVPYYAKYGYKETGVVILLEVDPETGRVKGDALEDGIYATRDFHVAELIKHLK</sequence>
<evidence type="ECO:0008006" key="3">
    <source>
        <dbReference type="Google" id="ProtNLM"/>
    </source>
</evidence>
<organism evidence="1 2">
    <name type="scientific">Wickerhamomyces anomalus (strain ATCC 58044 / CBS 1984 / NCYC 433 / NRRL Y-366-8)</name>
    <name type="common">Yeast</name>
    <name type="synonym">Hansenula anomala</name>
    <dbReference type="NCBI Taxonomy" id="683960"/>
    <lineage>
        <taxon>Eukaryota</taxon>
        <taxon>Fungi</taxon>
        <taxon>Dikarya</taxon>
        <taxon>Ascomycota</taxon>
        <taxon>Saccharomycotina</taxon>
        <taxon>Saccharomycetes</taxon>
        <taxon>Phaffomycetales</taxon>
        <taxon>Wickerhamomycetaceae</taxon>
        <taxon>Wickerhamomyces</taxon>
    </lineage>
</organism>
<evidence type="ECO:0000313" key="2">
    <source>
        <dbReference type="Proteomes" id="UP000094112"/>
    </source>
</evidence>
<dbReference type="InterPro" id="IPR016181">
    <property type="entry name" value="Acyl_CoA_acyltransferase"/>
</dbReference>
<name>A0A1E3P095_WICAA</name>
<gene>
    <name evidence="1" type="ORF">WICANDRAFT_63168</name>
</gene>
<dbReference type="AlphaFoldDB" id="A0A1E3P095"/>
<dbReference type="GeneID" id="30200746"/>
<dbReference type="SUPFAM" id="SSF55729">
    <property type="entry name" value="Acyl-CoA N-acyltransferases (Nat)"/>
    <property type="match status" value="1"/>
</dbReference>
<dbReference type="OrthoDB" id="4062597at2759"/>
<dbReference type="Proteomes" id="UP000094112">
    <property type="component" value="Unassembled WGS sequence"/>
</dbReference>